<name>B3S8Q6_TRIAD</name>
<keyword evidence="3" id="KW-1185">Reference proteome</keyword>
<organism evidence="2 3">
    <name type="scientific">Trichoplax adhaerens</name>
    <name type="common">Trichoplax reptans</name>
    <dbReference type="NCBI Taxonomy" id="10228"/>
    <lineage>
        <taxon>Eukaryota</taxon>
        <taxon>Metazoa</taxon>
        <taxon>Placozoa</taxon>
        <taxon>Uniplacotomia</taxon>
        <taxon>Trichoplacea</taxon>
        <taxon>Trichoplacidae</taxon>
        <taxon>Trichoplax</taxon>
    </lineage>
</organism>
<protein>
    <submittedName>
        <fullName evidence="2">Uncharacterized protein</fullName>
    </submittedName>
</protein>
<reference evidence="2 3" key="1">
    <citation type="journal article" date="2008" name="Nature">
        <title>The Trichoplax genome and the nature of placozoans.</title>
        <authorList>
            <person name="Srivastava M."/>
            <person name="Begovic E."/>
            <person name="Chapman J."/>
            <person name="Putnam N.H."/>
            <person name="Hellsten U."/>
            <person name="Kawashima T."/>
            <person name="Kuo A."/>
            <person name="Mitros T."/>
            <person name="Salamov A."/>
            <person name="Carpenter M.L."/>
            <person name="Signorovitch A.Y."/>
            <person name="Moreno M.A."/>
            <person name="Kamm K."/>
            <person name="Grimwood J."/>
            <person name="Schmutz J."/>
            <person name="Shapiro H."/>
            <person name="Grigoriev I.V."/>
            <person name="Buss L.W."/>
            <person name="Schierwater B."/>
            <person name="Dellaporta S.L."/>
            <person name="Rokhsar D.S."/>
        </authorList>
    </citation>
    <scope>NUCLEOTIDE SEQUENCE [LARGE SCALE GENOMIC DNA]</scope>
    <source>
        <strain evidence="2 3">Grell-BS-1999</strain>
    </source>
</reference>
<evidence type="ECO:0000256" key="1">
    <source>
        <dbReference type="SAM" id="MobiDB-lite"/>
    </source>
</evidence>
<dbReference type="KEGG" id="tad:TRIADDRAFT_60627"/>
<evidence type="ECO:0000313" key="3">
    <source>
        <dbReference type="Proteomes" id="UP000009022"/>
    </source>
</evidence>
<proteinExistence type="predicted"/>
<dbReference type="RefSeq" id="XP_002116573.1">
    <property type="nucleotide sequence ID" value="XM_002116537.1"/>
</dbReference>
<gene>
    <name evidence="2" type="ORF">TRIADDRAFT_60627</name>
</gene>
<dbReference type="GeneID" id="6757786"/>
<dbReference type="Proteomes" id="UP000009022">
    <property type="component" value="Unassembled WGS sequence"/>
</dbReference>
<accession>B3S8Q6</accession>
<feature type="region of interest" description="Disordered" evidence="1">
    <location>
        <begin position="53"/>
        <end position="73"/>
    </location>
</feature>
<dbReference type="AlphaFoldDB" id="B3S8Q6"/>
<dbReference type="CTD" id="6757786"/>
<dbReference type="EMBL" id="DS985256">
    <property type="protein sequence ID" value="EDV20929.1"/>
    <property type="molecule type" value="Genomic_DNA"/>
</dbReference>
<dbReference type="HOGENOM" id="CLU_730222_0_0_1"/>
<dbReference type="InParanoid" id="B3S8Q6"/>
<evidence type="ECO:0000313" key="2">
    <source>
        <dbReference type="EMBL" id="EDV20929.1"/>
    </source>
</evidence>
<sequence>MVADLMSEREAMMKLRERLLIIASQESSSFIQRKKSQRMLKLQLKKMQQNYTKRYYGKESESDDDDTTTNDYSREHYYVTRRLKRRNRNGRYGQRSASISSNGLLDNCNTENLPPYKLSHNRLPKKTLMKWKDSNINFTTDCVSNFSDDGSDSSCQYSKFIDSTTSGKKLLQSRVIVDAGSEIESEPELIQDSSSVTATENGMNFSSYACGVNRHTDQEVSKCNEFEEMANEAANNQQGRAQMSIAKLNNLSRHSTITSNTTNNNIAKTTSITVDTESHQEDINQVKAKHGQLKRLRKIFKKSVPLRLLSLFRSTLFSVDNEASNKDNSRSDGFSSGTDSLDFHLFSCMGKSEQEMHNSNECLNTCLYHNQLSPVLTPI</sequence>